<dbReference type="SUPFAM" id="SSF48498">
    <property type="entry name" value="Tetracyclin repressor-like, C-terminal domain"/>
    <property type="match status" value="1"/>
</dbReference>
<name>A0A4Y6URH0_SACBS</name>
<dbReference type="GO" id="GO:0003700">
    <property type="term" value="F:DNA-binding transcription factor activity"/>
    <property type="evidence" value="ECO:0007669"/>
    <property type="project" value="TreeGrafter"/>
</dbReference>
<reference evidence="7 8" key="1">
    <citation type="submission" date="2019-06" db="EMBL/GenBank/DDBJ databases">
        <title>Saccharibacillus brassicae sp. nov., an endophytic bacterium isolated from Chinese cabbage seeds (Brassica pekinensis).</title>
        <authorList>
            <person name="Jiang L."/>
            <person name="Lee J."/>
            <person name="Kim S.W."/>
        </authorList>
    </citation>
    <scope>NUCLEOTIDE SEQUENCE [LARGE SCALE GENOMIC DNA]</scope>
    <source>
        <strain evidence="8">KCTC 43072 / ATSA2</strain>
    </source>
</reference>
<dbReference type="Proteomes" id="UP000316968">
    <property type="component" value="Chromosome"/>
</dbReference>
<keyword evidence="2" id="KW-0805">Transcription regulation</keyword>
<evidence type="ECO:0000256" key="3">
    <source>
        <dbReference type="ARBA" id="ARBA00023125"/>
    </source>
</evidence>
<dbReference type="SUPFAM" id="SSF46689">
    <property type="entry name" value="Homeodomain-like"/>
    <property type="match status" value="1"/>
</dbReference>
<evidence type="ECO:0000256" key="5">
    <source>
        <dbReference type="PROSITE-ProRule" id="PRU00335"/>
    </source>
</evidence>
<dbReference type="PANTHER" id="PTHR30055:SF151">
    <property type="entry name" value="TRANSCRIPTIONAL REGULATORY PROTEIN"/>
    <property type="match status" value="1"/>
</dbReference>
<keyword evidence="3 5" id="KW-0238">DNA-binding</keyword>
<dbReference type="GO" id="GO:0046677">
    <property type="term" value="P:response to antibiotic"/>
    <property type="evidence" value="ECO:0007669"/>
    <property type="project" value="InterPro"/>
</dbReference>
<dbReference type="Gene3D" id="1.10.10.60">
    <property type="entry name" value="Homeodomain-like"/>
    <property type="match status" value="1"/>
</dbReference>
<dbReference type="InterPro" id="IPR009057">
    <property type="entry name" value="Homeodomain-like_sf"/>
</dbReference>
<evidence type="ECO:0000256" key="2">
    <source>
        <dbReference type="ARBA" id="ARBA00023015"/>
    </source>
</evidence>
<dbReference type="InterPro" id="IPR050109">
    <property type="entry name" value="HTH-type_TetR-like_transc_reg"/>
</dbReference>
<organism evidence="7 8">
    <name type="scientific">Saccharibacillus brassicae</name>
    <dbReference type="NCBI Taxonomy" id="2583377"/>
    <lineage>
        <taxon>Bacteria</taxon>
        <taxon>Bacillati</taxon>
        <taxon>Bacillota</taxon>
        <taxon>Bacilli</taxon>
        <taxon>Bacillales</taxon>
        <taxon>Paenibacillaceae</taxon>
        <taxon>Saccharibacillus</taxon>
    </lineage>
</organism>
<feature type="domain" description="HTH tetR-type" evidence="6">
    <location>
        <begin position="7"/>
        <end position="67"/>
    </location>
</feature>
<dbReference type="PROSITE" id="PS50977">
    <property type="entry name" value="HTH_TETR_2"/>
    <property type="match status" value="1"/>
</dbReference>
<dbReference type="GO" id="GO:0045892">
    <property type="term" value="P:negative regulation of DNA-templated transcription"/>
    <property type="evidence" value="ECO:0007669"/>
    <property type="project" value="InterPro"/>
</dbReference>
<dbReference type="GO" id="GO:0000976">
    <property type="term" value="F:transcription cis-regulatory region binding"/>
    <property type="evidence" value="ECO:0007669"/>
    <property type="project" value="TreeGrafter"/>
</dbReference>
<protein>
    <submittedName>
        <fullName evidence="7">TetR/AcrR family transcriptional regulator</fullName>
    </submittedName>
</protein>
<dbReference type="KEGG" id="saca:FFV09_04890"/>
<evidence type="ECO:0000313" key="8">
    <source>
        <dbReference type="Proteomes" id="UP000316968"/>
    </source>
</evidence>
<keyword evidence="8" id="KW-1185">Reference proteome</keyword>
<proteinExistence type="predicted"/>
<dbReference type="InterPro" id="IPR001647">
    <property type="entry name" value="HTH_TetR"/>
</dbReference>
<evidence type="ECO:0000256" key="4">
    <source>
        <dbReference type="ARBA" id="ARBA00023163"/>
    </source>
</evidence>
<keyword evidence="4" id="KW-0804">Transcription</keyword>
<dbReference type="Gene3D" id="1.10.357.10">
    <property type="entry name" value="Tetracycline Repressor, domain 2"/>
    <property type="match status" value="1"/>
</dbReference>
<accession>A0A4Y6URH0</accession>
<evidence type="ECO:0000259" key="6">
    <source>
        <dbReference type="PROSITE" id="PS50977"/>
    </source>
</evidence>
<dbReference type="InterPro" id="IPR003012">
    <property type="entry name" value="Tet_transcr_reg_TetR"/>
</dbReference>
<evidence type="ECO:0000256" key="1">
    <source>
        <dbReference type="ARBA" id="ARBA00022491"/>
    </source>
</evidence>
<dbReference type="RefSeq" id="WP_141446638.1">
    <property type="nucleotide sequence ID" value="NZ_CP041217.1"/>
</dbReference>
<dbReference type="Pfam" id="PF00440">
    <property type="entry name" value="TetR_N"/>
    <property type="match status" value="1"/>
</dbReference>
<dbReference type="Pfam" id="PF02909">
    <property type="entry name" value="TetR_C_1"/>
    <property type="match status" value="1"/>
</dbReference>
<dbReference type="PRINTS" id="PR00400">
    <property type="entry name" value="TETREPRESSOR"/>
</dbReference>
<dbReference type="InterPro" id="IPR004111">
    <property type="entry name" value="Repressor_TetR_C"/>
</dbReference>
<feature type="DNA-binding region" description="H-T-H motif" evidence="5">
    <location>
        <begin position="30"/>
        <end position="49"/>
    </location>
</feature>
<dbReference type="PANTHER" id="PTHR30055">
    <property type="entry name" value="HTH-TYPE TRANSCRIPTIONAL REGULATOR RUTR"/>
    <property type="match status" value="1"/>
</dbReference>
<dbReference type="PRINTS" id="PR00455">
    <property type="entry name" value="HTHTETR"/>
</dbReference>
<dbReference type="OrthoDB" id="166040at2"/>
<evidence type="ECO:0000313" key="7">
    <source>
        <dbReference type="EMBL" id="QDH20252.1"/>
    </source>
</evidence>
<dbReference type="AlphaFoldDB" id="A0A4Y6URH0"/>
<dbReference type="InterPro" id="IPR036271">
    <property type="entry name" value="Tet_transcr_reg_TetR-rel_C_sf"/>
</dbReference>
<keyword evidence="1" id="KW-0678">Repressor</keyword>
<gene>
    <name evidence="7" type="ORF">FFV09_04890</name>
</gene>
<dbReference type="EMBL" id="CP041217">
    <property type="protein sequence ID" value="QDH20252.1"/>
    <property type="molecule type" value="Genomic_DNA"/>
</dbReference>
<sequence length="229" mass="26094">MKKQQPQISENKILEASWELLREGEIEKFSMRRLAERLGIQAPSIYWHFKSKQDLYQGMANQISKTIVDEFEPGGDWKKQLTGLALTMRSVLGRYPCSAQLMMMTLPHEPDTIRFTNRMLLCVEETPLAEEEKFQVILTLANYVYYFVLDNDQHQRNVATLAEEGTPDAKGQIDGLLETMGESEAGLFRRLYKSGMFEIMGTSGAFDFGLNLILLGTEQVIGERSAEPK</sequence>